<dbReference type="EMBL" id="CP029289">
    <property type="protein sequence ID" value="AWR94160.1"/>
    <property type="molecule type" value="Genomic_DNA"/>
</dbReference>
<dbReference type="KEGG" id="abri:DFR85_05700"/>
<proteinExistence type="predicted"/>
<evidence type="ECO:0000313" key="3">
    <source>
        <dbReference type="Proteomes" id="UP000248044"/>
    </source>
</evidence>
<sequence>MDIAKVIGVIVFISIIIIEIFVLNVNEMLTQGIYQITSLPNALKNLYFKFYYYKGDLILCANNQNNFSITIYNISGKYTYIKSPQTVLPHTTKNITIVVTNWNEFIKSYEDNSYNLTTKLGFLGLNVTSYSVI</sequence>
<keyword evidence="1" id="KW-0472">Membrane</keyword>
<organism evidence="2 3">
    <name type="scientific">Acidianus brierleyi</name>
    <dbReference type="NCBI Taxonomy" id="41673"/>
    <lineage>
        <taxon>Archaea</taxon>
        <taxon>Thermoproteota</taxon>
        <taxon>Thermoprotei</taxon>
        <taxon>Sulfolobales</taxon>
        <taxon>Sulfolobaceae</taxon>
        <taxon>Acidianus</taxon>
    </lineage>
</organism>
<accession>A0A2U9IDT4</accession>
<keyword evidence="1" id="KW-0812">Transmembrane</keyword>
<name>A0A2U9IDT4_9CREN</name>
<feature type="transmembrane region" description="Helical" evidence="1">
    <location>
        <begin position="6"/>
        <end position="25"/>
    </location>
</feature>
<keyword evidence="3" id="KW-1185">Reference proteome</keyword>
<dbReference type="AlphaFoldDB" id="A0A2U9IDT4"/>
<dbReference type="Proteomes" id="UP000248044">
    <property type="component" value="Chromosome"/>
</dbReference>
<evidence type="ECO:0000256" key="1">
    <source>
        <dbReference type="SAM" id="Phobius"/>
    </source>
</evidence>
<protein>
    <submittedName>
        <fullName evidence="2">Uncharacterized protein</fullName>
    </submittedName>
</protein>
<reference evidence="2 3" key="1">
    <citation type="submission" date="2018-05" db="EMBL/GenBank/DDBJ databases">
        <title>Complete Genome Sequences of Extremely Thermoacidophilic, Metal-Mobilizing Type-Strain Members of the Archaeal Family Sulfolobaceae: Acidianus brierleyi DSM-1651T, Acidianus sulfidivorans DSM-18786T, Metallosphaera hakonensis DSM-7519T, and Metallosphaera prunae DSM-10039T.</title>
        <authorList>
            <person name="Counts J.A."/>
            <person name="Kelly R.M."/>
        </authorList>
    </citation>
    <scope>NUCLEOTIDE SEQUENCE [LARGE SCALE GENOMIC DNA]</scope>
    <source>
        <strain evidence="2 3">DSM 1651</strain>
    </source>
</reference>
<dbReference type="OrthoDB" id="40118at2157"/>
<evidence type="ECO:0000313" key="2">
    <source>
        <dbReference type="EMBL" id="AWR94160.1"/>
    </source>
</evidence>
<gene>
    <name evidence="2" type="ORF">DFR85_05700</name>
</gene>
<dbReference type="RefSeq" id="WP_110270041.1">
    <property type="nucleotide sequence ID" value="NZ_CP029289.2"/>
</dbReference>
<keyword evidence="1" id="KW-1133">Transmembrane helix</keyword>
<dbReference type="GeneID" id="36831630"/>